<keyword evidence="5 6" id="KW-0472">Membrane</keyword>
<protein>
    <submittedName>
        <fullName evidence="7">ATP synthase protein I</fullName>
    </submittedName>
</protein>
<evidence type="ECO:0000256" key="2">
    <source>
        <dbReference type="ARBA" id="ARBA00022475"/>
    </source>
</evidence>
<dbReference type="GO" id="GO:0005886">
    <property type="term" value="C:plasma membrane"/>
    <property type="evidence" value="ECO:0007669"/>
    <property type="project" value="UniProtKB-SubCell"/>
</dbReference>
<evidence type="ECO:0000256" key="4">
    <source>
        <dbReference type="ARBA" id="ARBA00022989"/>
    </source>
</evidence>
<organism evidence="7 8">
    <name type="scientific">Amphibacillus marinus</name>
    <dbReference type="NCBI Taxonomy" id="872970"/>
    <lineage>
        <taxon>Bacteria</taxon>
        <taxon>Bacillati</taxon>
        <taxon>Bacillota</taxon>
        <taxon>Bacilli</taxon>
        <taxon>Bacillales</taxon>
        <taxon>Bacillaceae</taxon>
        <taxon>Amphibacillus</taxon>
    </lineage>
</organism>
<dbReference type="STRING" id="872970.SAMN04488134_10587"/>
<dbReference type="Proteomes" id="UP000199300">
    <property type="component" value="Unassembled WGS sequence"/>
</dbReference>
<dbReference type="PANTHER" id="PTHR40035:SF1">
    <property type="entry name" value="ATP SYNTHASE PROTEIN I"/>
    <property type="match status" value="1"/>
</dbReference>
<evidence type="ECO:0000256" key="3">
    <source>
        <dbReference type="ARBA" id="ARBA00022692"/>
    </source>
</evidence>
<dbReference type="InterPro" id="IPR005598">
    <property type="entry name" value="ATP_synth_I"/>
</dbReference>
<keyword evidence="2" id="KW-1003">Cell membrane</keyword>
<dbReference type="Pfam" id="PF03899">
    <property type="entry name" value="ATP-synt_I"/>
    <property type="match status" value="1"/>
</dbReference>
<evidence type="ECO:0000256" key="1">
    <source>
        <dbReference type="ARBA" id="ARBA00004651"/>
    </source>
</evidence>
<sequence>MWDYQTAVKQQLRWLRYIVLVLAGCTLITLGHRIWLGLLIGSVTSYTNLWLLQRNMNNIVEVAIGNRRYASAGTISRIGSALLVVALARYFDQFISFFAVVMGLMLKYVVILLESCYRVRTENIK</sequence>
<dbReference type="PANTHER" id="PTHR40035">
    <property type="entry name" value="ATP SYNTHASE PROTEIN I"/>
    <property type="match status" value="1"/>
</dbReference>
<dbReference type="AlphaFoldDB" id="A0A1H8N1S0"/>
<name>A0A1H8N1S0_9BACI</name>
<gene>
    <name evidence="7" type="ORF">SAMN04488134_10587</name>
</gene>
<feature type="transmembrane region" description="Helical" evidence="6">
    <location>
        <begin position="72"/>
        <end position="91"/>
    </location>
</feature>
<feature type="transmembrane region" description="Helical" evidence="6">
    <location>
        <begin position="35"/>
        <end position="52"/>
    </location>
</feature>
<proteinExistence type="predicted"/>
<dbReference type="InterPro" id="IPR039072">
    <property type="entry name" value="ATP_synth_I_Bacilli"/>
</dbReference>
<keyword evidence="4 6" id="KW-1133">Transmembrane helix</keyword>
<keyword evidence="3 6" id="KW-0812">Transmembrane</keyword>
<evidence type="ECO:0000313" key="8">
    <source>
        <dbReference type="Proteomes" id="UP000199300"/>
    </source>
</evidence>
<keyword evidence="8" id="KW-1185">Reference proteome</keyword>
<evidence type="ECO:0000256" key="5">
    <source>
        <dbReference type="ARBA" id="ARBA00023136"/>
    </source>
</evidence>
<feature type="transmembrane region" description="Helical" evidence="6">
    <location>
        <begin position="12"/>
        <end position="29"/>
    </location>
</feature>
<dbReference type="EMBL" id="FODJ01000005">
    <property type="protein sequence ID" value="SEO23466.1"/>
    <property type="molecule type" value="Genomic_DNA"/>
</dbReference>
<dbReference type="RefSeq" id="WP_091496900.1">
    <property type="nucleotide sequence ID" value="NZ_FODJ01000005.1"/>
</dbReference>
<evidence type="ECO:0000313" key="7">
    <source>
        <dbReference type="EMBL" id="SEO23466.1"/>
    </source>
</evidence>
<reference evidence="7 8" key="1">
    <citation type="submission" date="2016-10" db="EMBL/GenBank/DDBJ databases">
        <authorList>
            <person name="de Groot N.N."/>
        </authorList>
    </citation>
    <scope>NUCLEOTIDE SEQUENCE [LARGE SCALE GENOMIC DNA]</scope>
    <source>
        <strain evidence="7 8">CGMCC 1.10434</strain>
    </source>
</reference>
<feature type="transmembrane region" description="Helical" evidence="6">
    <location>
        <begin position="97"/>
        <end position="117"/>
    </location>
</feature>
<evidence type="ECO:0000256" key="6">
    <source>
        <dbReference type="SAM" id="Phobius"/>
    </source>
</evidence>
<comment type="subcellular location">
    <subcellularLocation>
        <location evidence="1">Cell membrane</location>
        <topology evidence="1">Multi-pass membrane protein</topology>
    </subcellularLocation>
</comment>
<accession>A0A1H8N1S0</accession>